<sequence length="217" mass="23168">MRALVFVSILGCGIGLLTACGADIDEDFFEEPTPVCSKTCQGCCSGETCFDGNQQTSCGSNGSKCAVCKGTTSCRGNAEKEMSCVFAAEALWRVQPVSAKIASQTPAGFDWDLGGSPPDVVAEVICPPSASPISIKTAEIESFTPQWTDSNVNCTTTSDALLAEPISIKLIDVDFDFNDDIASASYKLVQQDFENGRVEILLSDQKSTLTLQFFRLQ</sequence>
<dbReference type="PROSITE" id="PS51257">
    <property type="entry name" value="PROKAR_LIPOPROTEIN"/>
    <property type="match status" value="1"/>
</dbReference>
<organism evidence="2 3">
    <name type="scientific">Stigmatella ashevillensis</name>
    <dbReference type="NCBI Taxonomy" id="2995309"/>
    <lineage>
        <taxon>Bacteria</taxon>
        <taxon>Pseudomonadati</taxon>
        <taxon>Myxococcota</taxon>
        <taxon>Myxococcia</taxon>
        <taxon>Myxococcales</taxon>
        <taxon>Cystobacterineae</taxon>
        <taxon>Archangiaceae</taxon>
        <taxon>Stigmatella</taxon>
    </lineage>
</organism>
<proteinExistence type="predicted"/>
<dbReference type="RefSeq" id="WP_272137445.1">
    <property type="nucleotide sequence ID" value="NZ_JAQNDM010000002.1"/>
</dbReference>
<keyword evidence="1" id="KW-0732">Signal</keyword>
<comment type="caution">
    <text evidence="2">The sequence shown here is derived from an EMBL/GenBank/DDBJ whole genome shotgun (WGS) entry which is preliminary data.</text>
</comment>
<name>A0ABT5D666_9BACT</name>
<reference evidence="2 3" key="1">
    <citation type="submission" date="2022-11" db="EMBL/GenBank/DDBJ databases">
        <title>Minimal conservation of predation-associated metabolite biosynthetic gene clusters underscores biosynthetic potential of Myxococcota including descriptions for ten novel species: Archangium lansinium sp. nov., Myxococcus landrumus sp. nov., Nannocystis bai.</title>
        <authorList>
            <person name="Ahearne A."/>
            <person name="Stevens C."/>
            <person name="Dowd S."/>
        </authorList>
    </citation>
    <scope>NUCLEOTIDE SEQUENCE [LARGE SCALE GENOMIC DNA]</scope>
    <source>
        <strain evidence="2 3">NCWAL01</strain>
    </source>
</reference>
<dbReference type="EMBL" id="JAQNDM010000002">
    <property type="protein sequence ID" value="MDC0709150.1"/>
    <property type="molecule type" value="Genomic_DNA"/>
</dbReference>
<accession>A0ABT5D666</accession>
<evidence type="ECO:0000256" key="1">
    <source>
        <dbReference type="SAM" id="SignalP"/>
    </source>
</evidence>
<dbReference type="Proteomes" id="UP001221838">
    <property type="component" value="Unassembled WGS sequence"/>
</dbReference>
<keyword evidence="3" id="KW-1185">Reference proteome</keyword>
<feature type="signal peptide" evidence="1">
    <location>
        <begin position="1"/>
        <end position="22"/>
    </location>
</feature>
<protein>
    <recommendedName>
        <fullName evidence="4">Lipoprotein</fullName>
    </recommendedName>
</protein>
<feature type="chain" id="PRO_5046901728" description="Lipoprotein" evidence="1">
    <location>
        <begin position="23"/>
        <end position="217"/>
    </location>
</feature>
<gene>
    <name evidence="2" type="ORF">POL68_11810</name>
</gene>
<evidence type="ECO:0000313" key="2">
    <source>
        <dbReference type="EMBL" id="MDC0709150.1"/>
    </source>
</evidence>
<evidence type="ECO:0008006" key="4">
    <source>
        <dbReference type="Google" id="ProtNLM"/>
    </source>
</evidence>
<evidence type="ECO:0000313" key="3">
    <source>
        <dbReference type="Proteomes" id="UP001221838"/>
    </source>
</evidence>